<proteinExistence type="predicted"/>
<dbReference type="EMBL" id="KV453842">
    <property type="protein sequence ID" value="ODV90459.1"/>
    <property type="molecule type" value="Genomic_DNA"/>
</dbReference>
<feature type="region of interest" description="Disordered" evidence="1">
    <location>
        <begin position="462"/>
        <end position="495"/>
    </location>
</feature>
<name>A0A1E4TFG3_9ASCO</name>
<protein>
    <submittedName>
        <fullName evidence="2">Uncharacterized protein</fullName>
    </submittedName>
</protein>
<feature type="compositionally biased region" description="Polar residues" evidence="1">
    <location>
        <begin position="462"/>
        <end position="472"/>
    </location>
</feature>
<reference evidence="3" key="1">
    <citation type="submission" date="2016-02" db="EMBL/GenBank/DDBJ databases">
        <title>Comparative genomics of biotechnologically important yeasts.</title>
        <authorList>
            <consortium name="DOE Joint Genome Institute"/>
            <person name="Riley R."/>
            <person name="Haridas S."/>
            <person name="Wolfe K.H."/>
            <person name="Lopes M.R."/>
            <person name="Hittinger C.T."/>
            <person name="Goker M."/>
            <person name="Salamov A."/>
            <person name="Wisecaver J."/>
            <person name="Long T.M."/>
            <person name="Aerts A.L."/>
            <person name="Barry K."/>
            <person name="Choi C."/>
            <person name="Clum A."/>
            <person name="Coughlan A.Y."/>
            <person name="Deshpande S."/>
            <person name="Douglass A.P."/>
            <person name="Hanson S.J."/>
            <person name="Klenk H.-P."/>
            <person name="Labutti K."/>
            <person name="Lapidus A."/>
            <person name="Lindquist E."/>
            <person name="Lipzen A."/>
            <person name="Meier-Kolthoff J.P."/>
            <person name="Ohm R.A."/>
            <person name="Otillar R.P."/>
            <person name="Pangilinan J."/>
            <person name="Peng Y."/>
            <person name="Rokas A."/>
            <person name="Rosa C.A."/>
            <person name="Scheuner C."/>
            <person name="Sibirny A.A."/>
            <person name="Slot J.C."/>
            <person name="Stielow J.B."/>
            <person name="Sun H."/>
            <person name="Kurtzman C.P."/>
            <person name="Blackwell M."/>
            <person name="Jeffries T.W."/>
            <person name="Grigoriev I.V."/>
        </authorList>
    </citation>
    <scope>NUCLEOTIDE SEQUENCE [LARGE SCALE GENOMIC DNA]</scope>
    <source>
        <strain evidence="3">NRRL Y-17796</strain>
    </source>
</reference>
<evidence type="ECO:0000313" key="3">
    <source>
        <dbReference type="Proteomes" id="UP000095023"/>
    </source>
</evidence>
<feature type="region of interest" description="Disordered" evidence="1">
    <location>
        <begin position="68"/>
        <end position="89"/>
    </location>
</feature>
<dbReference type="AlphaFoldDB" id="A0A1E4TFG3"/>
<organism evidence="2 3">
    <name type="scientific">Tortispora caseinolytica NRRL Y-17796</name>
    <dbReference type="NCBI Taxonomy" id="767744"/>
    <lineage>
        <taxon>Eukaryota</taxon>
        <taxon>Fungi</taxon>
        <taxon>Dikarya</taxon>
        <taxon>Ascomycota</taxon>
        <taxon>Saccharomycotina</taxon>
        <taxon>Trigonopsidomycetes</taxon>
        <taxon>Trigonopsidales</taxon>
        <taxon>Trigonopsidaceae</taxon>
        <taxon>Tortispora</taxon>
    </lineage>
</organism>
<keyword evidence="3" id="KW-1185">Reference proteome</keyword>
<sequence length="495" mass="55602">MILHPLILLPFVSAFPVVDNDLYNTNLGSSFVFVSADQGDQSFTVDVRDRATKAEVLKDLQLHSRDVDSADDHDVDSADDHDVDSTDDHDVDSAYHRAIEYLDKHNIDPAYKYDTDVNDNRISDVEDDTYEFVPLHARNVDTEEDPYRHVRPATLHSTYFGNWPRVAKFLKDHPKFMKLAIDTMSKNVNLRESKGLLKDKPVKRSDHQTEQLSPSYLMDNMETYMPAKKFIIGTSQLDVPELTLTELSKVGFELDQRFRARMSMKATAGPVEGFDTLFPGSGDRTVKIIYFDFPESANISDGCRTDFTKCIRNSDLSQAVNVTFVGGRLFEGKITLDFIPGARPASEPATRENALHKIQGCMLYHIAAIKLFDIFSHISDYVGASDADKPTFHNFNSDSDFSLQAFDGNDVFAEYIHVITGIGTYSPASSSIDPLVSGPEAFLEKAINTPVYSELRLVHSMSESNNNTSQSKPYKAPPNTPEDRYLSKRSPDLLH</sequence>
<gene>
    <name evidence="2" type="ORF">CANCADRAFT_44116</name>
</gene>
<evidence type="ECO:0000256" key="1">
    <source>
        <dbReference type="SAM" id="MobiDB-lite"/>
    </source>
</evidence>
<accession>A0A1E4TFG3</accession>
<evidence type="ECO:0000313" key="2">
    <source>
        <dbReference type="EMBL" id="ODV90459.1"/>
    </source>
</evidence>
<feature type="compositionally biased region" description="Basic and acidic residues" evidence="1">
    <location>
        <begin position="481"/>
        <end position="495"/>
    </location>
</feature>
<dbReference type="Proteomes" id="UP000095023">
    <property type="component" value="Unassembled WGS sequence"/>
</dbReference>